<comment type="similarity">
    <text evidence="2">Belongs to the DoxX family.</text>
</comment>
<comment type="subcellular location">
    <subcellularLocation>
        <location evidence="1">Cell membrane</location>
        <topology evidence="1">Multi-pass membrane protein</topology>
    </subcellularLocation>
</comment>
<dbReference type="InterPro" id="IPR051907">
    <property type="entry name" value="DoxX-like_oxidoreductase"/>
</dbReference>
<feature type="transmembrane region" description="Helical" evidence="7">
    <location>
        <begin position="127"/>
        <end position="145"/>
    </location>
</feature>
<reference evidence="8 9" key="2">
    <citation type="journal article" date="2016" name="ISME J.">
        <title>Heterogeneous composition of key metabolic gene clusters in a vent mussel symbiont population.</title>
        <authorList>
            <person name="Ikuta T."/>
            <person name="Takaki Y."/>
            <person name="Nagai Y."/>
            <person name="Shimamura S."/>
            <person name="Tsuda M."/>
            <person name="Kawagucci S."/>
            <person name="Aoki Y."/>
            <person name="Inoue K."/>
            <person name="Teruya M."/>
            <person name="Satou K."/>
            <person name="Teruya K."/>
            <person name="Shimoji M."/>
            <person name="Tamotsu H."/>
            <person name="Hirano T."/>
            <person name="Maruyama T."/>
            <person name="Yoshida T."/>
        </authorList>
    </citation>
    <scope>NUCLEOTIDE SEQUENCE [LARGE SCALE GENOMIC DNA]</scope>
    <source>
        <strain evidence="8 9">Myojin Knoll</strain>
    </source>
</reference>
<dbReference type="STRING" id="1303921.BSEPE_0480"/>
<keyword evidence="9" id="KW-1185">Reference proteome</keyword>
<dbReference type="Proteomes" id="UP000067399">
    <property type="component" value="Chromosome"/>
</dbReference>
<proteinExistence type="inferred from homology"/>
<evidence type="ECO:0000256" key="1">
    <source>
        <dbReference type="ARBA" id="ARBA00004651"/>
    </source>
</evidence>
<dbReference type="PANTHER" id="PTHR33452:SF1">
    <property type="entry name" value="INNER MEMBRANE PROTEIN YPHA-RELATED"/>
    <property type="match status" value="1"/>
</dbReference>
<keyword evidence="3" id="KW-1003">Cell membrane</keyword>
<evidence type="ECO:0000256" key="3">
    <source>
        <dbReference type="ARBA" id="ARBA00022475"/>
    </source>
</evidence>
<protein>
    <submittedName>
        <fullName evidence="8">Oxidoreductase</fullName>
    </submittedName>
</protein>
<accession>A0A0P0UQX7</accession>
<gene>
    <name evidence="8" type="ORF">BSEPE_0480</name>
</gene>
<evidence type="ECO:0000256" key="7">
    <source>
        <dbReference type="SAM" id="Phobius"/>
    </source>
</evidence>
<dbReference type="Pfam" id="PF07681">
    <property type="entry name" value="DoxX"/>
    <property type="match status" value="1"/>
</dbReference>
<keyword evidence="5 7" id="KW-1133">Transmembrane helix</keyword>
<dbReference type="OrthoDB" id="121744at2"/>
<dbReference type="KEGG" id="ebh:BSEPE_0480"/>
<keyword evidence="6 7" id="KW-0472">Membrane</keyword>
<sequence>MTKLIDLYNRTFVYLYKFTDDIFKLFLRLYVADVFFRAGLTKLGSWDSELPFLSSGAQYLFESEYSVPLIPWELAAYLGTAAELFLPILLLLGLATRLSALALFAFNIVAVVSYPILWEGGFYDHKLWGAMLLVVVIYGQGKISLDNIICRRVSK</sequence>
<keyword evidence="4 7" id="KW-0812">Transmembrane</keyword>
<dbReference type="InterPro" id="IPR032808">
    <property type="entry name" value="DoxX"/>
</dbReference>
<evidence type="ECO:0000256" key="6">
    <source>
        <dbReference type="ARBA" id="ARBA00023136"/>
    </source>
</evidence>
<feature type="transmembrane region" description="Helical" evidence="7">
    <location>
        <begin position="101"/>
        <end position="121"/>
    </location>
</feature>
<dbReference type="GO" id="GO:0005886">
    <property type="term" value="C:plasma membrane"/>
    <property type="evidence" value="ECO:0007669"/>
    <property type="project" value="UniProtKB-SubCell"/>
</dbReference>
<dbReference type="PANTHER" id="PTHR33452">
    <property type="entry name" value="OXIDOREDUCTASE CATD-RELATED"/>
    <property type="match status" value="1"/>
</dbReference>
<name>A0A0P0UQX7_9GAMM</name>
<feature type="transmembrane region" description="Helical" evidence="7">
    <location>
        <begin position="74"/>
        <end position="94"/>
    </location>
</feature>
<evidence type="ECO:0000256" key="5">
    <source>
        <dbReference type="ARBA" id="ARBA00022989"/>
    </source>
</evidence>
<evidence type="ECO:0000313" key="8">
    <source>
        <dbReference type="EMBL" id="BAS67490.1"/>
    </source>
</evidence>
<dbReference type="AlphaFoldDB" id="A0A0P0UQX7"/>
<evidence type="ECO:0000256" key="4">
    <source>
        <dbReference type="ARBA" id="ARBA00022692"/>
    </source>
</evidence>
<dbReference type="EMBL" id="AP013042">
    <property type="protein sequence ID" value="BAS67490.1"/>
    <property type="molecule type" value="Genomic_DNA"/>
</dbReference>
<dbReference type="RefSeq" id="WP_066043641.1">
    <property type="nucleotide sequence ID" value="NZ_AP013042.1"/>
</dbReference>
<organism evidence="8 9">
    <name type="scientific">endosymbiont of Bathymodiolus septemdierum str. Myojin knoll</name>
    <dbReference type="NCBI Taxonomy" id="1303921"/>
    <lineage>
        <taxon>Bacteria</taxon>
        <taxon>Pseudomonadati</taxon>
        <taxon>Pseudomonadota</taxon>
        <taxon>Gammaproteobacteria</taxon>
        <taxon>sulfur-oxidizing symbionts</taxon>
    </lineage>
</organism>
<evidence type="ECO:0000256" key="2">
    <source>
        <dbReference type="ARBA" id="ARBA00006679"/>
    </source>
</evidence>
<evidence type="ECO:0000313" key="9">
    <source>
        <dbReference type="Proteomes" id="UP000067399"/>
    </source>
</evidence>
<reference evidence="8 9" key="1">
    <citation type="journal article" date="2000" name="Mar. Ecol. Prog. Ser.">
        <title>Phylogenetic characterization of endosymbionts in three hydrothermal vent mussels: influence on host distributions.</title>
        <authorList>
            <person name="Fujiwara Y."/>
            <person name="Takai K."/>
            <person name="Uematsu K."/>
            <person name="Tsuchida S."/>
            <person name="Hunt J.C."/>
            <person name="Hashimoto J."/>
        </authorList>
    </citation>
    <scope>NUCLEOTIDE SEQUENCE [LARGE SCALE GENOMIC DNA]</scope>
    <source>
        <strain evidence="8 9">Myojin Knoll</strain>
    </source>
</reference>